<evidence type="ECO:0000256" key="3">
    <source>
        <dbReference type="ARBA" id="ARBA00022771"/>
    </source>
</evidence>
<dbReference type="AlphaFoldDB" id="A0ABD1FB02"/>
<dbReference type="Pfam" id="PF00096">
    <property type="entry name" value="zf-C2H2"/>
    <property type="match status" value="2"/>
</dbReference>
<evidence type="ECO:0000256" key="1">
    <source>
        <dbReference type="ARBA" id="ARBA00004123"/>
    </source>
</evidence>
<evidence type="ECO:0000256" key="5">
    <source>
        <dbReference type="ARBA" id="ARBA00023015"/>
    </source>
</evidence>
<evidence type="ECO:0000256" key="7">
    <source>
        <dbReference type="ARBA" id="ARBA00023242"/>
    </source>
</evidence>
<accession>A0ABD1FB02</accession>
<dbReference type="InterPro" id="IPR036236">
    <property type="entry name" value="Znf_C2H2_sf"/>
</dbReference>
<dbReference type="PANTHER" id="PTHR46179">
    <property type="entry name" value="ZINC FINGER PROTEIN"/>
    <property type="match status" value="1"/>
</dbReference>
<keyword evidence="11" id="KW-1185">Reference proteome</keyword>
<feature type="domain" description="C2H2-type" evidence="9">
    <location>
        <begin position="383"/>
        <end position="411"/>
    </location>
</feature>
<dbReference type="Proteomes" id="UP001566132">
    <property type="component" value="Unassembled WGS sequence"/>
</dbReference>
<dbReference type="SUPFAM" id="SSF57667">
    <property type="entry name" value="beta-beta-alpha zinc fingers"/>
    <property type="match status" value="4"/>
</dbReference>
<keyword evidence="6" id="KW-0804">Transcription</keyword>
<keyword evidence="7" id="KW-0539">Nucleus</keyword>
<evidence type="ECO:0000313" key="10">
    <source>
        <dbReference type="EMBL" id="KAL1514129.1"/>
    </source>
</evidence>
<dbReference type="InterPro" id="IPR013087">
    <property type="entry name" value="Znf_C2H2_type"/>
</dbReference>
<protein>
    <recommendedName>
        <fullName evidence="9">C2H2-type domain-containing protein</fullName>
    </recommendedName>
</protein>
<proteinExistence type="predicted"/>
<dbReference type="Gene3D" id="3.30.160.60">
    <property type="entry name" value="Classic Zinc Finger"/>
    <property type="match status" value="5"/>
</dbReference>
<feature type="domain" description="C2H2-type" evidence="9">
    <location>
        <begin position="297"/>
        <end position="325"/>
    </location>
</feature>
<dbReference type="InterPro" id="IPR051061">
    <property type="entry name" value="Zinc_finger_trans_reg"/>
</dbReference>
<dbReference type="PROSITE" id="PS00028">
    <property type="entry name" value="ZINC_FINGER_C2H2_1"/>
    <property type="match status" value="6"/>
</dbReference>
<dbReference type="PANTHER" id="PTHR46179:SF13">
    <property type="entry name" value="C2H2-TYPE DOMAIN-CONTAINING PROTEIN"/>
    <property type="match status" value="1"/>
</dbReference>
<keyword evidence="5" id="KW-0805">Transcription regulation</keyword>
<evidence type="ECO:0000256" key="2">
    <source>
        <dbReference type="ARBA" id="ARBA00022723"/>
    </source>
</evidence>
<feature type="domain" description="C2H2-type" evidence="9">
    <location>
        <begin position="211"/>
        <end position="240"/>
    </location>
</feature>
<evidence type="ECO:0000256" key="4">
    <source>
        <dbReference type="ARBA" id="ARBA00022833"/>
    </source>
</evidence>
<keyword evidence="2" id="KW-0479">Metal-binding</keyword>
<comment type="caution">
    <text evidence="10">The sequence shown here is derived from an EMBL/GenBank/DDBJ whole genome shotgun (WGS) entry which is preliminary data.</text>
</comment>
<gene>
    <name evidence="10" type="ORF">ABEB36_003440</name>
</gene>
<name>A0ABD1FB02_HYPHA</name>
<dbReference type="EMBL" id="JBDJPC010000002">
    <property type="protein sequence ID" value="KAL1514129.1"/>
    <property type="molecule type" value="Genomic_DNA"/>
</dbReference>
<dbReference type="PROSITE" id="PS50157">
    <property type="entry name" value="ZINC_FINGER_C2H2_2"/>
    <property type="match status" value="6"/>
</dbReference>
<dbReference type="SMART" id="SM00355">
    <property type="entry name" value="ZnF_C2H2"/>
    <property type="match status" value="10"/>
</dbReference>
<sequence>METHSEGAKAKTLAVFENVVTKEKRKRKFRTNRFSDDDSSLSDSDLIINENHIETSKKKRVDVRIPFKQEKINIKCQWEDCMEVFSNYEQLLKHLKSHVDNLLDLDLDCKWQNCPSPTNIHSQDMLLRHLTYHGYIAKLVNIGENVLNRNDFPECSLEQNFSIDIPLYGYVCKWENCDNITFNTIGDFLGHIECHVLAAPSGKQVNSRAIIQCHWNDCNNTFSTRYKLEDHLRVHTKERVIACPKCMALFSSKTTFSDHRKRQLKTDMRSYQCSQCLKLFSVERLLKDHMRSHINQYKCTLCDMTSPKPSMLAKHYKYRHMNIRYFTCQICSKTFVSLSNLNTHLLTHQDKPFKCEQCEFGCKSKVGLKSHMVKVHGLEAISYECQVCKSRFKRGDYLTYHLIKFHKFHWPSGHCRFRYRKDSDGVHRLQMVRYESLEVTEEMIKSESMQSKSNPNDVPYSIITENTNGVYTMIIKSDEQGDIDIGPTVIPNPDDFIRNQDIQKIIITIEDVDEQGNVLQTREVDANELCLYSENENVVKKVCRDMPDFDTCFSIE</sequence>
<reference evidence="10 11" key="1">
    <citation type="submission" date="2024-05" db="EMBL/GenBank/DDBJ databases">
        <title>Genetic variation in Jamaican populations of the coffee berry borer (Hypothenemus hampei).</title>
        <authorList>
            <person name="Errbii M."/>
            <person name="Myrie A."/>
        </authorList>
    </citation>
    <scope>NUCLEOTIDE SEQUENCE [LARGE SCALE GENOMIC DNA]</scope>
    <source>
        <strain evidence="10">JA-Hopewell-2020-01-JO</strain>
        <tissue evidence="10">Whole body</tissue>
    </source>
</reference>
<dbReference type="Pfam" id="PF13912">
    <property type="entry name" value="zf-C2H2_6"/>
    <property type="match status" value="2"/>
</dbReference>
<evidence type="ECO:0000313" key="11">
    <source>
        <dbReference type="Proteomes" id="UP001566132"/>
    </source>
</evidence>
<comment type="subcellular location">
    <subcellularLocation>
        <location evidence="1">Nucleus</location>
    </subcellularLocation>
</comment>
<organism evidence="10 11">
    <name type="scientific">Hypothenemus hampei</name>
    <name type="common">Coffee berry borer</name>
    <dbReference type="NCBI Taxonomy" id="57062"/>
    <lineage>
        <taxon>Eukaryota</taxon>
        <taxon>Metazoa</taxon>
        <taxon>Ecdysozoa</taxon>
        <taxon>Arthropoda</taxon>
        <taxon>Hexapoda</taxon>
        <taxon>Insecta</taxon>
        <taxon>Pterygota</taxon>
        <taxon>Neoptera</taxon>
        <taxon>Endopterygota</taxon>
        <taxon>Coleoptera</taxon>
        <taxon>Polyphaga</taxon>
        <taxon>Cucujiformia</taxon>
        <taxon>Curculionidae</taxon>
        <taxon>Scolytinae</taxon>
        <taxon>Hypothenemus</taxon>
    </lineage>
</organism>
<dbReference type="GO" id="GO:0008270">
    <property type="term" value="F:zinc ion binding"/>
    <property type="evidence" value="ECO:0007669"/>
    <property type="project" value="UniProtKB-KW"/>
</dbReference>
<feature type="domain" description="C2H2-type" evidence="9">
    <location>
        <begin position="271"/>
        <end position="298"/>
    </location>
</feature>
<keyword evidence="4" id="KW-0862">Zinc</keyword>
<feature type="domain" description="C2H2-type" evidence="9">
    <location>
        <begin position="74"/>
        <end position="98"/>
    </location>
</feature>
<evidence type="ECO:0000259" key="9">
    <source>
        <dbReference type="PROSITE" id="PS50157"/>
    </source>
</evidence>
<evidence type="ECO:0000256" key="6">
    <source>
        <dbReference type="ARBA" id="ARBA00023163"/>
    </source>
</evidence>
<dbReference type="GO" id="GO:0005634">
    <property type="term" value="C:nucleus"/>
    <property type="evidence" value="ECO:0007669"/>
    <property type="project" value="UniProtKB-SubCell"/>
</dbReference>
<evidence type="ECO:0000256" key="8">
    <source>
        <dbReference type="PROSITE-ProRule" id="PRU00042"/>
    </source>
</evidence>
<feature type="domain" description="C2H2-type" evidence="9">
    <location>
        <begin position="326"/>
        <end position="353"/>
    </location>
</feature>
<keyword evidence="3 8" id="KW-0863">Zinc-finger</keyword>